<sequence>MIRAGRYYDVLVALLLLLGPGLSLASETKCIKGCWCESSDTDVSVQCTNFPGDSVPSLTSLDLASKNVSLMLDQPGLKKVARKDLQVGGKLIRVTIVGSPELVYDVDAFSDSASTLTSLDLDVGDYRFDQVFSVVSELGALEKLTLRCQGKAGDPILLTQPIVSGPVTQSLRELSIRSCEVKHVLAEALTGLDNLTGLSLPKNVLRDIPRFLSTLPLTSVHLDTNRIAHPDLGQLPKTLKLLSLSDNGVITMSPYVAAELPNLASMDLSDNPHFTPSPSTFEEYSRGFLNLARTNLDTLDILHGGPESPPPAVSLEISGTKVPCSCQLQHLLVVHKADISGTCVTLGNGTLHIPGPQLAQYLKSVDCDCLTDPKQPCASGVSKMRQEWLEAHIPGSAGRRGTTSSSPREAAAVCLAVFLLTAWVQ</sequence>
<feature type="chain" id="PRO_5047241700" evidence="3">
    <location>
        <begin position="26"/>
        <end position="425"/>
    </location>
</feature>
<evidence type="ECO:0000313" key="4">
    <source>
        <dbReference type="Proteomes" id="UP000694888"/>
    </source>
</evidence>
<dbReference type="SUPFAM" id="SSF52058">
    <property type="entry name" value="L domain-like"/>
    <property type="match status" value="1"/>
</dbReference>
<organism evidence="4 5">
    <name type="scientific">Aplysia californica</name>
    <name type="common">California sea hare</name>
    <dbReference type="NCBI Taxonomy" id="6500"/>
    <lineage>
        <taxon>Eukaryota</taxon>
        <taxon>Metazoa</taxon>
        <taxon>Spiralia</taxon>
        <taxon>Lophotrochozoa</taxon>
        <taxon>Mollusca</taxon>
        <taxon>Gastropoda</taxon>
        <taxon>Heterobranchia</taxon>
        <taxon>Euthyneura</taxon>
        <taxon>Tectipleura</taxon>
        <taxon>Aplysiida</taxon>
        <taxon>Aplysioidea</taxon>
        <taxon>Aplysiidae</taxon>
        <taxon>Aplysia</taxon>
    </lineage>
</organism>
<keyword evidence="2" id="KW-0677">Repeat</keyword>
<dbReference type="Gene3D" id="3.80.10.10">
    <property type="entry name" value="Ribonuclease Inhibitor"/>
    <property type="match status" value="1"/>
</dbReference>
<evidence type="ECO:0000313" key="5">
    <source>
        <dbReference type="RefSeq" id="XP_005104315.1"/>
    </source>
</evidence>
<keyword evidence="1" id="KW-0433">Leucine-rich repeat</keyword>
<protein>
    <submittedName>
        <fullName evidence="5">Toll-like receptor 13</fullName>
    </submittedName>
</protein>
<proteinExistence type="predicted"/>
<dbReference type="InterPro" id="IPR050333">
    <property type="entry name" value="SLRP"/>
</dbReference>
<dbReference type="GeneID" id="101862667"/>
<dbReference type="Proteomes" id="UP000694888">
    <property type="component" value="Unplaced"/>
</dbReference>
<evidence type="ECO:0000256" key="3">
    <source>
        <dbReference type="SAM" id="SignalP"/>
    </source>
</evidence>
<accession>A0ABM0JY59</accession>
<evidence type="ECO:0000256" key="1">
    <source>
        <dbReference type="ARBA" id="ARBA00022614"/>
    </source>
</evidence>
<reference evidence="5" key="1">
    <citation type="submission" date="2025-08" db="UniProtKB">
        <authorList>
            <consortium name="RefSeq"/>
        </authorList>
    </citation>
    <scope>IDENTIFICATION</scope>
</reference>
<name>A0ABM0JY59_APLCA</name>
<feature type="signal peptide" evidence="3">
    <location>
        <begin position="1"/>
        <end position="25"/>
    </location>
</feature>
<keyword evidence="4" id="KW-1185">Reference proteome</keyword>
<dbReference type="PANTHER" id="PTHR45712:SF22">
    <property type="entry name" value="INSULIN-LIKE GROWTH FACTOR-BINDING PROTEIN COMPLEX ACID LABILE SUBUNIT"/>
    <property type="match status" value="1"/>
</dbReference>
<dbReference type="PANTHER" id="PTHR45712">
    <property type="entry name" value="AGAP008170-PA"/>
    <property type="match status" value="1"/>
</dbReference>
<keyword evidence="3" id="KW-0732">Signal</keyword>
<gene>
    <name evidence="5" type="primary">LOC101862667</name>
</gene>
<dbReference type="InterPro" id="IPR032675">
    <property type="entry name" value="LRR_dom_sf"/>
</dbReference>
<dbReference type="RefSeq" id="XP_005104315.1">
    <property type="nucleotide sequence ID" value="XM_005104258.2"/>
</dbReference>
<evidence type="ECO:0000256" key="2">
    <source>
        <dbReference type="ARBA" id="ARBA00022737"/>
    </source>
</evidence>